<name>A0A5C5V095_9BACT</name>
<dbReference type="Proteomes" id="UP000316714">
    <property type="component" value="Unassembled WGS sequence"/>
</dbReference>
<proteinExistence type="predicted"/>
<dbReference type="AlphaFoldDB" id="A0A5C5V095"/>
<dbReference type="RefSeq" id="WP_146568334.1">
    <property type="nucleotide sequence ID" value="NZ_SIHJ01000004.1"/>
</dbReference>
<protein>
    <submittedName>
        <fullName evidence="1">Uncharacterized protein</fullName>
    </submittedName>
</protein>
<dbReference type="EMBL" id="SIHJ01000004">
    <property type="protein sequence ID" value="TWT31145.1"/>
    <property type="molecule type" value="Genomic_DNA"/>
</dbReference>
<keyword evidence="2" id="KW-1185">Reference proteome</keyword>
<organism evidence="1 2">
    <name type="scientific">Posidoniimonas corsicana</name>
    <dbReference type="NCBI Taxonomy" id="1938618"/>
    <lineage>
        <taxon>Bacteria</taxon>
        <taxon>Pseudomonadati</taxon>
        <taxon>Planctomycetota</taxon>
        <taxon>Planctomycetia</taxon>
        <taxon>Pirellulales</taxon>
        <taxon>Lacipirellulaceae</taxon>
        <taxon>Posidoniimonas</taxon>
    </lineage>
</organism>
<sequence>MVAFRNARIRFRLFTVWMLTRHPKFKPLYAADVVSHDLIQQAHHLADAGYYVPAAMLARAAVESRVTKLARLSPGWSGKASRNTTNTVVYLTHQGFLTIAQKNTFSKRWERVCSICHGATGNRAFCLKTMRQIEQICSHFDELAANAMRSGEARGDDLPTYPELAMEA</sequence>
<reference evidence="1 2" key="1">
    <citation type="submission" date="2019-02" db="EMBL/GenBank/DDBJ databases">
        <title>Deep-cultivation of Planctomycetes and their phenomic and genomic characterization uncovers novel biology.</title>
        <authorList>
            <person name="Wiegand S."/>
            <person name="Jogler M."/>
            <person name="Boedeker C."/>
            <person name="Pinto D."/>
            <person name="Vollmers J."/>
            <person name="Rivas-Marin E."/>
            <person name="Kohn T."/>
            <person name="Peeters S.H."/>
            <person name="Heuer A."/>
            <person name="Rast P."/>
            <person name="Oberbeckmann S."/>
            <person name="Bunk B."/>
            <person name="Jeske O."/>
            <person name="Meyerdierks A."/>
            <person name="Storesund J.E."/>
            <person name="Kallscheuer N."/>
            <person name="Luecker S."/>
            <person name="Lage O.M."/>
            <person name="Pohl T."/>
            <person name="Merkel B.J."/>
            <person name="Hornburger P."/>
            <person name="Mueller R.-W."/>
            <person name="Bruemmer F."/>
            <person name="Labrenz M."/>
            <person name="Spormann A.M."/>
            <person name="Op Den Camp H."/>
            <person name="Overmann J."/>
            <person name="Amann R."/>
            <person name="Jetten M.S.M."/>
            <person name="Mascher T."/>
            <person name="Medema M.H."/>
            <person name="Devos D.P."/>
            <person name="Kaster A.-K."/>
            <person name="Ovreas L."/>
            <person name="Rohde M."/>
            <person name="Galperin M.Y."/>
            <person name="Jogler C."/>
        </authorList>
    </citation>
    <scope>NUCLEOTIDE SEQUENCE [LARGE SCALE GENOMIC DNA]</scope>
    <source>
        <strain evidence="1 2">KOR34</strain>
    </source>
</reference>
<accession>A0A5C5V095</accession>
<evidence type="ECO:0000313" key="2">
    <source>
        <dbReference type="Proteomes" id="UP000316714"/>
    </source>
</evidence>
<comment type="caution">
    <text evidence="1">The sequence shown here is derived from an EMBL/GenBank/DDBJ whole genome shotgun (WGS) entry which is preliminary data.</text>
</comment>
<evidence type="ECO:0000313" key="1">
    <source>
        <dbReference type="EMBL" id="TWT31145.1"/>
    </source>
</evidence>
<gene>
    <name evidence="1" type="ORF">KOR34_45210</name>
</gene>